<keyword evidence="2" id="KW-1003">Cell membrane</keyword>
<feature type="transmembrane region" description="Helical" evidence="10">
    <location>
        <begin position="81"/>
        <end position="106"/>
    </location>
</feature>
<dbReference type="GeneID" id="108739367"/>
<dbReference type="CDD" id="cd15382">
    <property type="entry name" value="7tmA_AKHR"/>
    <property type="match status" value="1"/>
</dbReference>
<dbReference type="Proteomes" id="UP000192223">
    <property type="component" value="Unplaced"/>
</dbReference>
<evidence type="ECO:0000259" key="11">
    <source>
        <dbReference type="PROSITE" id="PS50262"/>
    </source>
</evidence>
<evidence type="ECO:0000256" key="6">
    <source>
        <dbReference type="ARBA" id="ARBA00023136"/>
    </source>
</evidence>
<dbReference type="PANTHER" id="PTHR24241">
    <property type="entry name" value="NEUROPEPTIDE RECEPTOR-RELATED G-PROTEIN COUPLED RECEPTOR"/>
    <property type="match status" value="1"/>
</dbReference>
<evidence type="ECO:0000256" key="10">
    <source>
        <dbReference type="RuleBase" id="RU046427"/>
    </source>
</evidence>
<evidence type="ECO:0000313" key="14">
    <source>
        <dbReference type="RefSeq" id="XP_025831513.1"/>
    </source>
</evidence>
<dbReference type="Gene3D" id="1.20.1070.10">
    <property type="entry name" value="Rhodopsin 7-helix transmembrane proteins"/>
    <property type="match status" value="1"/>
</dbReference>
<dbReference type="STRING" id="224129.A0A1W4WY21"/>
<dbReference type="KEGG" id="apln:108739367"/>
<dbReference type="Pfam" id="PF00001">
    <property type="entry name" value="7tm_1"/>
    <property type="match status" value="1"/>
</dbReference>
<keyword evidence="4 10" id="KW-1133">Transmembrane helix</keyword>
<evidence type="ECO:0000313" key="13">
    <source>
        <dbReference type="RefSeq" id="XP_018328749.1"/>
    </source>
</evidence>
<feature type="transmembrane region" description="Helical" evidence="10">
    <location>
        <begin position="118"/>
        <end position="139"/>
    </location>
</feature>
<evidence type="ECO:0000256" key="3">
    <source>
        <dbReference type="ARBA" id="ARBA00022692"/>
    </source>
</evidence>
<dbReference type="PRINTS" id="PR00237">
    <property type="entry name" value="GPCRRHODOPSN"/>
</dbReference>
<dbReference type="GO" id="GO:0097003">
    <property type="term" value="F:adipokinetic hormone receptor activity"/>
    <property type="evidence" value="ECO:0007669"/>
    <property type="project" value="TreeGrafter"/>
</dbReference>
<dbReference type="PROSITE" id="PS00237">
    <property type="entry name" value="G_PROTEIN_RECEP_F1_1"/>
    <property type="match status" value="1"/>
</dbReference>
<protein>
    <submittedName>
        <fullName evidence="13 14">Gonadotropin-releasing hormone II receptor</fullName>
    </submittedName>
</protein>
<evidence type="ECO:0000256" key="7">
    <source>
        <dbReference type="ARBA" id="ARBA00023170"/>
    </source>
</evidence>
<reference evidence="13 14" key="1">
    <citation type="submission" date="2025-04" db="UniProtKB">
        <authorList>
            <consortium name="RefSeq"/>
        </authorList>
    </citation>
    <scope>IDENTIFICATION</scope>
    <source>
        <tissue evidence="13 14">Entire body</tissue>
    </source>
</reference>
<evidence type="ECO:0000313" key="12">
    <source>
        <dbReference type="Proteomes" id="UP000192223"/>
    </source>
</evidence>
<feature type="domain" description="G-protein coupled receptors family 1 profile" evidence="11">
    <location>
        <begin position="59"/>
        <end position="322"/>
    </location>
</feature>
<evidence type="ECO:0000256" key="1">
    <source>
        <dbReference type="ARBA" id="ARBA00004651"/>
    </source>
</evidence>
<dbReference type="GO" id="GO:0005000">
    <property type="term" value="F:vasopressin receptor activity"/>
    <property type="evidence" value="ECO:0007669"/>
    <property type="project" value="InterPro"/>
</dbReference>
<feature type="transmembrane region" description="Helical" evidence="10">
    <location>
        <begin position="46"/>
        <end position="69"/>
    </location>
</feature>
<dbReference type="InterPro" id="IPR001817">
    <property type="entry name" value="Vasoprsn_rcpt"/>
</dbReference>
<dbReference type="GO" id="GO:0032870">
    <property type="term" value="P:cellular response to hormone stimulus"/>
    <property type="evidence" value="ECO:0007669"/>
    <property type="project" value="TreeGrafter"/>
</dbReference>
<dbReference type="OrthoDB" id="6435638at2759"/>
<dbReference type="RefSeq" id="XP_018328749.1">
    <property type="nucleotide sequence ID" value="XM_018473247.1"/>
</dbReference>
<dbReference type="SUPFAM" id="SSF81321">
    <property type="entry name" value="Family A G protein-coupled receptor-like"/>
    <property type="match status" value="1"/>
</dbReference>
<dbReference type="FunFam" id="1.20.1070.10:FF:000275">
    <property type="entry name" value="Gonadotropin-releasing hormone II receptor"/>
    <property type="match status" value="1"/>
</dbReference>
<feature type="transmembrane region" description="Helical" evidence="10">
    <location>
        <begin position="303"/>
        <end position="325"/>
    </location>
</feature>
<accession>A0A1W4WY21</accession>
<comment type="subcellular location">
    <subcellularLocation>
        <location evidence="1 10">Cell membrane</location>
        <topology evidence="1 10">Multi-pass membrane protein</topology>
    </subcellularLocation>
</comment>
<dbReference type="PANTHER" id="PTHR24241:SF59">
    <property type="entry name" value="ADIPOKINETIC HORMONE RECEPTOR, ISOFORM C"/>
    <property type="match status" value="1"/>
</dbReference>
<organism evidence="12 13">
    <name type="scientific">Agrilus planipennis</name>
    <name type="common">Emerald ash borer</name>
    <name type="synonym">Agrilus marcopoli</name>
    <dbReference type="NCBI Taxonomy" id="224129"/>
    <lineage>
        <taxon>Eukaryota</taxon>
        <taxon>Metazoa</taxon>
        <taxon>Ecdysozoa</taxon>
        <taxon>Arthropoda</taxon>
        <taxon>Hexapoda</taxon>
        <taxon>Insecta</taxon>
        <taxon>Pterygota</taxon>
        <taxon>Neoptera</taxon>
        <taxon>Endopterygota</taxon>
        <taxon>Coleoptera</taxon>
        <taxon>Polyphaga</taxon>
        <taxon>Elateriformia</taxon>
        <taxon>Buprestoidea</taxon>
        <taxon>Buprestidae</taxon>
        <taxon>Agrilinae</taxon>
        <taxon>Agrilus</taxon>
    </lineage>
</organism>
<gene>
    <name evidence="13 14" type="primary">LOC108739367</name>
</gene>
<feature type="transmembrane region" description="Helical" evidence="10">
    <location>
        <begin position="160"/>
        <end position="182"/>
    </location>
</feature>
<keyword evidence="8 10" id="KW-0325">Glycoprotein</keyword>
<name>A0A1W4WY21_AGRPL</name>
<dbReference type="GO" id="GO:0042277">
    <property type="term" value="F:peptide binding"/>
    <property type="evidence" value="ECO:0007669"/>
    <property type="project" value="TreeGrafter"/>
</dbReference>
<dbReference type="GO" id="GO:0005886">
    <property type="term" value="C:plasma membrane"/>
    <property type="evidence" value="ECO:0007669"/>
    <property type="project" value="UniProtKB-SubCell"/>
</dbReference>
<dbReference type="RefSeq" id="XP_025831513.1">
    <property type="nucleotide sequence ID" value="XM_025975728.1"/>
</dbReference>
<dbReference type="AlphaFoldDB" id="A0A1W4WY21"/>
<proteinExistence type="inferred from homology"/>
<evidence type="ECO:0000256" key="5">
    <source>
        <dbReference type="ARBA" id="ARBA00023040"/>
    </source>
</evidence>
<keyword evidence="6 10" id="KW-0472">Membrane</keyword>
<evidence type="ECO:0000256" key="9">
    <source>
        <dbReference type="ARBA" id="ARBA00023224"/>
    </source>
</evidence>
<dbReference type="InterPro" id="IPR017452">
    <property type="entry name" value="GPCR_Rhodpsn_7TM"/>
</dbReference>
<sequence>MKPNNRIQDHRVLDDWSEASINSTLEAGGLDLPIDMRFNDGHRLSIIVYSILMVFSAIGNITVLVLLIRRKRTTPSRINNMLVHLAIADLLVTFLMMPLEIAWAITVSWMAGDAMCRIMAFFRIFGVYLSSFILVCISLDRYYAVLKPLNFSGGDRRGKVMLISAWMGSTICSIPQMLVFHLESHPNVTWYKQCVTYHVFPSDMYELMYNFFGMTTMYTFPLVVIIYCYGSILLEIFRRTRETIGDCRIRRSSLGFLGKAKIRTLKMTIIIVLVFIICWTPYYVMCVWYWSDRESALKVDQRIQKGLFLFACTNSCMNPIVYGAFNIRTRRRSEQVRPRLNTLNSRNSRVSVSTADTRVPPVEKILKAPETNHHQNRNSVKNDKDIICLISWRKPENVNNTKRDICLSCGESFEVVNGVATLCSMKHNP</sequence>
<keyword evidence="12" id="KW-1185">Reference proteome</keyword>
<keyword evidence="7 10" id="KW-0675">Receptor</keyword>
<dbReference type="PRINTS" id="PR00896">
    <property type="entry name" value="VASOPRESSINR"/>
</dbReference>
<keyword evidence="5 10" id="KW-0297">G-protein coupled receptor</keyword>
<keyword evidence="9 10" id="KW-0807">Transducer</keyword>
<evidence type="ECO:0000256" key="4">
    <source>
        <dbReference type="ARBA" id="ARBA00022989"/>
    </source>
</evidence>
<evidence type="ECO:0000256" key="8">
    <source>
        <dbReference type="ARBA" id="ARBA00023180"/>
    </source>
</evidence>
<evidence type="ECO:0000256" key="2">
    <source>
        <dbReference type="ARBA" id="ARBA00022475"/>
    </source>
</evidence>
<feature type="transmembrane region" description="Helical" evidence="10">
    <location>
        <begin position="269"/>
        <end position="291"/>
    </location>
</feature>
<keyword evidence="3 10" id="KW-0812">Transmembrane</keyword>
<comment type="similarity">
    <text evidence="10">Belongs to the G-protein coupled receptor 1 family. Vasopressin/oxytocin receptor subfamily.</text>
</comment>
<dbReference type="CTD" id="33942"/>
<dbReference type="InterPro" id="IPR000276">
    <property type="entry name" value="GPCR_Rhodpsn"/>
</dbReference>
<feature type="transmembrane region" description="Helical" evidence="10">
    <location>
        <begin position="207"/>
        <end position="229"/>
    </location>
</feature>
<dbReference type="PROSITE" id="PS50262">
    <property type="entry name" value="G_PROTEIN_RECEP_F1_2"/>
    <property type="match status" value="1"/>
</dbReference>